<dbReference type="Proteomes" id="UP000494256">
    <property type="component" value="Unassembled WGS sequence"/>
</dbReference>
<evidence type="ECO:0000313" key="3">
    <source>
        <dbReference type="Proteomes" id="UP000494106"/>
    </source>
</evidence>
<dbReference type="AlphaFoldDB" id="A0A8S0ZRT0"/>
<name>A0A8S0ZRT0_ARCPL</name>
<gene>
    <name evidence="2" type="ORF">APLA_LOCUS13753</name>
    <name evidence="1" type="ORF">APLA_LOCUS5641</name>
</gene>
<evidence type="ECO:0000313" key="4">
    <source>
        <dbReference type="Proteomes" id="UP000494256"/>
    </source>
</evidence>
<proteinExistence type="predicted"/>
<reference evidence="3 4" key="1">
    <citation type="submission" date="2020-04" db="EMBL/GenBank/DDBJ databases">
        <authorList>
            <person name="Wallbank WR R."/>
            <person name="Pardo Diaz C."/>
            <person name="Kozak K."/>
            <person name="Martin S."/>
            <person name="Jiggins C."/>
            <person name="Moest M."/>
            <person name="Warren A I."/>
            <person name="Byers J.R.P. K."/>
            <person name="Montejo-Kovacevich G."/>
            <person name="Yen C E."/>
        </authorList>
    </citation>
    <scope>NUCLEOTIDE SEQUENCE [LARGE SCALE GENOMIC DNA]</scope>
</reference>
<protein>
    <submittedName>
        <fullName evidence="1">Uncharacterized protein</fullName>
    </submittedName>
</protein>
<accession>A0A8S0ZRT0</accession>
<sequence length="150" mass="16466">MKNVHTRSSLDSSREPRVPEGVLTCKAARRDFSEGDLLSSVAKSQFAMGRIEKSRVELSHVLSVRPEAKSAADCLQILAAFSNIPEDVARIKRCGIFNNYTISEPFPQDAMGVLIGWVRECIGADARGRSDEWTLASHCVNDNCRALSAV</sequence>
<dbReference type="EMBL" id="CADEBC010000483">
    <property type="protein sequence ID" value="CAB3234568.1"/>
    <property type="molecule type" value="Genomic_DNA"/>
</dbReference>
<dbReference type="Proteomes" id="UP000494106">
    <property type="component" value="Unassembled WGS sequence"/>
</dbReference>
<dbReference type="OrthoDB" id="7444135at2759"/>
<dbReference type="EMBL" id="CADEBD010000364">
    <property type="protein sequence ID" value="CAB3251799.1"/>
    <property type="molecule type" value="Genomic_DNA"/>
</dbReference>
<evidence type="ECO:0000313" key="1">
    <source>
        <dbReference type="EMBL" id="CAB3234568.1"/>
    </source>
</evidence>
<comment type="caution">
    <text evidence="1">The sequence shown here is derived from an EMBL/GenBank/DDBJ whole genome shotgun (WGS) entry which is preliminary data.</text>
</comment>
<organism evidence="1 3">
    <name type="scientific">Arctia plantaginis</name>
    <name type="common">Wood tiger moth</name>
    <name type="synonym">Phalaena plantaginis</name>
    <dbReference type="NCBI Taxonomy" id="874455"/>
    <lineage>
        <taxon>Eukaryota</taxon>
        <taxon>Metazoa</taxon>
        <taxon>Ecdysozoa</taxon>
        <taxon>Arthropoda</taxon>
        <taxon>Hexapoda</taxon>
        <taxon>Insecta</taxon>
        <taxon>Pterygota</taxon>
        <taxon>Neoptera</taxon>
        <taxon>Endopterygota</taxon>
        <taxon>Lepidoptera</taxon>
        <taxon>Glossata</taxon>
        <taxon>Ditrysia</taxon>
        <taxon>Noctuoidea</taxon>
        <taxon>Erebidae</taxon>
        <taxon>Arctiinae</taxon>
        <taxon>Arctia</taxon>
    </lineage>
</organism>
<keyword evidence="3" id="KW-1185">Reference proteome</keyword>
<evidence type="ECO:0000313" key="2">
    <source>
        <dbReference type="EMBL" id="CAB3251799.1"/>
    </source>
</evidence>